<accession>A0A183F8T1</accession>
<dbReference type="InterPro" id="IPR000718">
    <property type="entry name" value="Peptidase_M13"/>
</dbReference>
<gene>
    <name evidence="3" type="ORF">HPBE_LOCUS2574</name>
</gene>
<dbReference type="OrthoDB" id="5828345at2759"/>
<dbReference type="GO" id="GO:0006508">
    <property type="term" value="P:proteolysis"/>
    <property type="evidence" value="ECO:0007669"/>
    <property type="project" value="InterPro"/>
</dbReference>
<evidence type="ECO:0000313" key="5">
    <source>
        <dbReference type="WBParaSite" id="HPBE_0000257301-mRNA-1"/>
    </source>
</evidence>
<dbReference type="GO" id="GO:0004222">
    <property type="term" value="F:metalloendopeptidase activity"/>
    <property type="evidence" value="ECO:0007669"/>
    <property type="project" value="InterPro"/>
</dbReference>
<evidence type="ECO:0000313" key="3">
    <source>
        <dbReference type="EMBL" id="VDO26335.1"/>
    </source>
</evidence>
<dbReference type="AlphaFoldDB" id="A0A183F8T1"/>
<name>A0A183F8T1_HELPZ</name>
<dbReference type="Pfam" id="PF05649">
    <property type="entry name" value="Peptidase_M13_N"/>
    <property type="match status" value="1"/>
</dbReference>
<proteinExistence type="inferred from homology"/>
<sequence length="177" mass="20788">MNMGDTENDILNHDSYAIAKLEERMNNVTSLFYDNQYGYDSFDTDMLFRLSQLDREIKSIKWTKLFSLIAPEEAKQYVMSDPVVAVTNITFLKMIDQVLSETPTRVLTNYVIMRFVISWAEALDGRYRRAINDFYRELSGDLRKSRRDVYCFEMAKNELYVAMNAMYQRSECDVPAV</sequence>
<dbReference type="Gene3D" id="1.10.1380.10">
    <property type="entry name" value="Neutral endopeptidase , domain2"/>
    <property type="match status" value="1"/>
</dbReference>
<evidence type="ECO:0000313" key="4">
    <source>
        <dbReference type="Proteomes" id="UP000050761"/>
    </source>
</evidence>
<reference evidence="5" key="2">
    <citation type="submission" date="2019-09" db="UniProtKB">
        <authorList>
            <consortium name="WormBaseParasite"/>
        </authorList>
    </citation>
    <scope>IDENTIFICATION</scope>
</reference>
<evidence type="ECO:0000256" key="1">
    <source>
        <dbReference type="ARBA" id="ARBA00007357"/>
    </source>
</evidence>
<dbReference type="SUPFAM" id="SSF55486">
    <property type="entry name" value="Metalloproteases ('zincins'), catalytic domain"/>
    <property type="match status" value="1"/>
</dbReference>
<dbReference type="WBParaSite" id="HPBE_0000257301-mRNA-1">
    <property type="protein sequence ID" value="HPBE_0000257301-mRNA-1"/>
    <property type="gene ID" value="HPBE_0000257301"/>
</dbReference>
<protein>
    <submittedName>
        <fullName evidence="5">Peptidase_M13_N domain-containing protein</fullName>
    </submittedName>
</protein>
<dbReference type="PROSITE" id="PS51885">
    <property type="entry name" value="NEPRILYSIN"/>
    <property type="match status" value="1"/>
</dbReference>
<dbReference type="InterPro" id="IPR008753">
    <property type="entry name" value="Peptidase_M13_N"/>
</dbReference>
<accession>A0A3P7XKM5</accession>
<reference evidence="3 4" key="1">
    <citation type="submission" date="2018-11" db="EMBL/GenBank/DDBJ databases">
        <authorList>
            <consortium name="Pathogen Informatics"/>
        </authorList>
    </citation>
    <scope>NUCLEOTIDE SEQUENCE [LARGE SCALE GENOMIC DNA]</scope>
</reference>
<dbReference type="InterPro" id="IPR042089">
    <property type="entry name" value="Peptidase_M13_dom_2"/>
</dbReference>
<comment type="similarity">
    <text evidence="1">Belongs to the peptidase M13 family.</text>
</comment>
<feature type="domain" description="Peptidase M13 N-terminal" evidence="2">
    <location>
        <begin position="16"/>
        <end position="169"/>
    </location>
</feature>
<dbReference type="Proteomes" id="UP000050761">
    <property type="component" value="Unassembled WGS sequence"/>
</dbReference>
<keyword evidence="4" id="KW-1185">Reference proteome</keyword>
<organism evidence="4 5">
    <name type="scientific">Heligmosomoides polygyrus</name>
    <name type="common">Parasitic roundworm</name>
    <dbReference type="NCBI Taxonomy" id="6339"/>
    <lineage>
        <taxon>Eukaryota</taxon>
        <taxon>Metazoa</taxon>
        <taxon>Ecdysozoa</taxon>
        <taxon>Nematoda</taxon>
        <taxon>Chromadorea</taxon>
        <taxon>Rhabditida</taxon>
        <taxon>Rhabditina</taxon>
        <taxon>Rhabditomorpha</taxon>
        <taxon>Strongyloidea</taxon>
        <taxon>Heligmosomidae</taxon>
        <taxon>Heligmosomoides</taxon>
    </lineage>
</organism>
<evidence type="ECO:0000259" key="2">
    <source>
        <dbReference type="Pfam" id="PF05649"/>
    </source>
</evidence>
<dbReference type="EMBL" id="UZAH01004142">
    <property type="protein sequence ID" value="VDO26335.1"/>
    <property type="molecule type" value="Genomic_DNA"/>
</dbReference>